<protein>
    <submittedName>
        <fullName evidence="4">GNAT family N-acetyltransferase</fullName>
    </submittedName>
</protein>
<dbReference type="EMBL" id="CP045068">
    <property type="protein sequence ID" value="QFQ90974.1"/>
    <property type="molecule type" value="Genomic_DNA"/>
</dbReference>
<organism evidence="4 5">
    <name type="scientific">Lacticaseibacillus manihotivorans</name>
    <dbReference type="NCBI Taxonomy" id="88233"/>
    <lineage>
        <taxon>Bacteria</taxon>
        <taxon>Bacillati</taxon>
        <taxon>Bacillota</taxon>
        <taxon>Bacilli</taxon>
        <taxon>Lactobacillales</taxon>
        <taxon>Lactobacillaceae</taxon>
        <taxon>Lacticaseibacillus</taxon>
    </lineage>
</organism>
<proteinExistence type="predicted"/>
<evidence type="ECO:0000259" key="3">
    <source>
        <dbReference type="PROSITE" id="PS51186"/>
    </source>
</evidence>
<evidence type="ECO:0000256" key="1">
    <source>
        <dbReference type="ARBA" id="ARBA00022679"/>
    </source>
</evidence>
<dbReference type="CDD" id="cd04301">
    <property type="entry name" value="NAT_SF"/>
    <property type="match status" value="1"/>
</dbReference>
<dbReference type="Proteomes" id="UP000388452">
    <property type="component" value="Chromosome"/>
</dbReference>
<evidence type="ECO:0000313" key="5">
    <source>
        <dbReference type="Proteomes" id="UP000388452"/>
    </source>
</evidence>
<evidence type="ECO:0000256" key="2">
    <source>
        <dbReference type="ARBA" id="ARBA00023315"/>
    </source>
</evidence>
<dbReference type="PROSITE" id="PS51186">
    <property type="entry name" value="GNAT"/>
    <property type="match status" value="1"/>
</dbReference>
<feature type="domain" description="N-acetyltransferase" evidence="3">
    <location>
        <begin position="42"/>
        <end position="195"/>
    </location>
</feature>
<dbReference type="InterPro" id="IPR016181">
    <property type="entry name" value="Acyl_CoA_acyltransferase"/>
</dbReference>
<dbReference type="InterPro" id="IPR000182">
    <property type="entry name" value="GNAT_dom"/>
</dbReference>
<name>A0A5P8JQB8_9LACO</name>
<dbReference type="InterPro" id="IPR050832">
    <property type="entry name" value="Bact_Acetyltransf"/>
</dbReference>
<dbReference type="GO" id="GO:0016747">
    <property type="term" value="F:acyltransferase activity, transferring groups other than amino-acyl groups"/>
    <property type="evidence" value="ECO:0007669"/>
    <property type="project" value="InterPro"/>
</dbReference>
<gene>
    <name evidence="4" type="ORF">LM010_05845</name>
</gene>
<dbReference type="Gene3D" id="3.40.630.30">
    <property type="match status" value="1"/>
</dbReference>
<dbReference type="SUPFAM" id="SSF55729">
    <property type="entry name" value="Acyl-CoA N-acyltransferases (Nat)"/>
    <property type="match status" value="1"/>
</dbReference>
<keyword evidence="2" id="KW-0012">Acyltransferase</keyword>
<dbReference type="AlphaFoldDB" id="A0A5P8JQB8"/>
<evidence type="ECO:0000313" key="4">
    <source>
        <dbReference type="EMBL" id="QFQ90974.1"/>
    </source>
</evidence>
<keyword evidence="1 4" id="KW-0808">Transferase</keyword>
<sequence>MIQIACVIFNKLADAAFKLKANRKLFTRATITLTKVKKEAAMNIRTATSKDAPAVARQYLQLTAEMAILAPQTIQPAPIDQTGYFKDYIEDANADVFLAEADGELLGFLLVVMAETRADPEVVFHRFGFVVDLYVTPNARKQGIGRALLNAATDWTRAHDGEFIQLNVVGEDTGARNFYQRLGFEPASLTLTHQV</sequence>
<reference evidence="4 5" key="1">
    <citation type="submission" date="2019-10" db="EMBL/GenBank/DDBJ databases">
        <title>Genome sequencing of Lactobacillus manihotivorans.</title>
        <authorList>
            <person name="Kim K."/>
        </authorList>
    </citation>
    <scope>NUCLEOTIDE SEQUENCE [LARGE SCALE GENOMIC DNA]</scope>
    <source>
        <strain evidence="4 5">LM010</strain>
    </source>
</reference>
<dbReference type="PANTHER" id="PTHR43877">
    <property type="entry name" value="AMINOALKYLPHOSPHONATE N-ACETYLTRANSFERASE-RELATED-RELATED"/>
    <property type="match status" value="1"/>
</dbReference>
<accession>A0A5P8JQB8</accession>
<dbReference type="Pfam" id="PF00583">
    <property type="entry name" value="Acetyltransf_1"/>
    <property type="match status" value="1"/>
</dbReference>